<gene>
    <name evidence="1" type="ORF">Ppb6_01592</name>
</gene>
<protein>
    <submittedName>
        <fullName evidence="1">Uncharacterized protein</fullName>
    </submittedName>
</protein>
<reference evidence="1 2" key="1">
    <citation type="submission" date="2015-12" db="EMBL/GenBank/DDBJ databases">
        <title>Genome comparisons provide insights into the role of secondary metabolites in the pathogenic phase of the Photorhabdus life cycle.</title>
        <authorList>
            <person name="Tobias N.J."/>
            <person name="Mishra B."/>
            <person name="Gupta D.K."/>
            <person name="Thines M."/>
            <person name="Stinear T.P."/>
            <person name="Bode H.B."/>
        </authorList>
    </citation>
    <scope>NUCLEOTIDE SEQUENCE [LARGE SCALE GENOMIC DNA]</scope>
    <source>
        <strain evidence="1 2">PB68.1</strain>
    </source>
</reference>
<dbReference type="AlphaFoldDB" id="A0A1C0U5L8"/>
<evidence type="ECO:0000313" key="2">
    <source>
        <dbReference type="Proteomes" id="UP000093476"/>
    </source>
</evidence>
<sequence>MIDNKIDGLNMLPCCAVNDYYLDFVIRFKGDNSGYMRAGLMGAGRCFHLIMIYTFKVSNHYSPFIILVCLQKSLVALTLNCSLLETWGVVEDDVFFKKMAGLGVSVYCFLRRDGKLSIMFHLVRARGMLACPAI</sequence>
<keyword evidence="2" id="KW-1185">Reference proteome</keyword>
<dbReference type="STRING" id="286156.Ppb6_01592"/>
<dbReference type="Proteomes" id="UP000093476">
    <property type="component" value="Unassembled WGS sequence"/>
</dbReference>
<comment type="caution">
    <text evidence="1">The sequence shown here is derived from an EMBL/GenBank/DDBJ whole genome shotgun (WGS) entry which is preliminary data.</text>
</comment>
<organism evidence="1 2">
    <name type="scientific">Photorhabdus australis subsp. thailandensis</name>
    <dbReference type="NCBI Taxonomy" id="2805096"/>
    <lineage>
        <taxon>Bacteria</taxon>
        <taxon>Pseudomonadati</taxon>
        <taxon>Pseudomonadota</taxon>
        <taxon>Gammaproteobacteria</taxon>
        <taxon>Enterobacterales</taxon>
        <taxon>Morganellaceae</taxon>
        <taxon>Photorhabdus</taxon>
    </lineage>
</organism>
<evidence type="ECO:0000313" key="1">
    <source>
        <dbReference type="EMBL" id="OCQ53191.1"/>
    </source>
</evidence>
<accession>A0A1C0U5L8</accession>
<dbReference type="EMBL" id="LOMY01000051">
    <property type="protein sequence ID" value="OCQ53191.1"/>
    <property type="molecule type" value="Genomic_DNA"/>
</dbReference>
<proteinExistence type="predicted"/>
<name>A0A1C0U5L8_9GAMM</name>